<sequence>MNKQIRGVSLLAGLMFLALMANLTGSAIFRQASLNNDPRNVRVRDAEFSQNRGDILVGSMPIATTKSSDGKFAYQRVYPSGPEYAPITGYYSYYYGRSMLEQTQNAQLTGTSDTQWLSRITGTLSGHKPEGGSITTTINAKAQDAAWEGLKGKKGAVVALDYTTGAVLAMASSPSYDPNDLASHRLDHTSQAWKELVADKSSPLSNRAAREIYAPGSTFKLVTAAAALQNGYTPNSTVDAPENWILPGTRTPLTNETNCGGKQITLTHALDISCNTAFGKLGVGLGQDKIRDQAKQFGFGKVVDSDISSVASRFPEDLTDAQLAQSSIGQFDVATSPLQMAMVTAGIANGGKLMTPYLTTQVRASNLQVVSEHHPKQMSQPMTKDSAEQLKSMMVSVVNNGTGKRARIDGVTVGGKTGTAQTMKGKAPYAWFVGWSDKPHVAVAVFVQSSDTAIDEVSGGRLGAPIAKDVIEAMR</sequence>
<dbReference type="Gene3D" id="3.90.1310.10">
    <property type="entry name" value="Penicillin-binding protein 2a (Domain 2)"/>
    <property type="match status" value="1"/>
</dbReference>
<dbReference type="Proteomes" id="UP000259211">
    <property type="component" value="Unassembled WGS sequence"/>
</dbReference>
<dbReference type="GO" id="GO:0008658">
    <property type="term" value="F:penicillin binding"/>
    <property type="evidence" value="ECO:0007669"/>
    <property type="project" value="InterPro"/>
</dbReference>
<feature type="domain" description="Penicillin-binding protein transpeptidase" evidence="1">
    <location>
        <begin position="155"/>
        <end position="472"/>
    </location>
</feature>
<dbReference type="Pfam" id="PF21922">
    <property type="entry name" value="PBP_dimer_2"/>
    <property type="match status" value="1"/>
</dbReference>
<dbReference type="InterPro" id="IPR054120">
    <property type="entry name" value="PBPA_dimer"/>
</dbReference>
<dbReference type="GO" id="GO:0071555">
    <property type="term" value="P:cell wall organization"/>
    <property type="evidence" value="ECO:0007669"/>
    <property type="project" value="TreeGrafter"/>
</dbReference>
<protein>
    <submittedName>
        <fullName evidence="3">Cell division protein FtsI</fullName>
    </submittedName>
</protein>
<keyword evidence="3" id="KW-0131">Cell cycle</keyword>
<evidence type="ECO:0000313" key="3">
    <source>
        <dbReference type="EMBL" id="RFT46796.1"/>
    </source>
</evidence>
<gene>
    <name evidence="3" type="ORF">CHT91_00210</name>
</gene>
<dbReference type="GO" id="GO:0005886">
    <property type="term" value="C:plasma membrane"/>
    <property type="evidence" value="ECO:0007669"/>
    <property type="project" value="TreeGrafter"/>
</dbReference>
<reference evidence="3 4" key="1">
    <citation type="submission" date="2017-07" db="EMBL/GenBank/DDBJ databases">
        <authorList>
            <person name="Sun Z.S."/>
            <person name="Albrecht U."/>
            <person name="Echele G."/>
            <person name="Lee C.C."/>
        </authorList>
    </citation>
    <scope>NUCLEOTIDE SEQUENCE [LARGE SCALE GENOMIC DNA]</scope>
    <source>
        <strain evidence="3 4">P16-029</strain>
    </source>
</reference>
<dbReference type="Gene3D" id="3.40.710.10">
    <property type="entry name" value="DD-peptidase/beta-lactamase superfamily"/>
    <property type="match status" value="1"/>
</dbReference>
<proteinExistence type="predicted"/>
<dbReference type="InterPro" id="IPR050515">
    <property type="entry name" value="Beta-lactam/transpept"/>
</dbReference>
<feature type="domain" description="Penicillin binding protein A dimerisation" evidence="2">
    <location>
        <begin position="52"/>
        <end position="134"/>
    </location>
</feature>
<dbReference type="PANTHER" id="PTHR30627">
    <property type="entry name" value="PEPTIDOGLYCAN D,D-TRANSPEPTIDASE"/>
    <property type="match status" value="1"/>
</dbReference>
<evidence type="ECO:0000313" key="4">
    <source>
        <dbReference type="Proteomes" id="UP000259211"/>
    </source>
</evidence>
<evidence type="ECO:0000259" key="2">
    <source>
        <dbReference type="Pfam" id="PF21922"/>
    </source>
</evidence>
<keyword evidence="3" id="KW-0132">Cell division</keyword>
<organism evidence="3 4">
    <name type="scientific">Cutibacterium avidum</name>
    <dbReference type="NCBI Taxonomy" id="33010"/>
    <lineage>
        <taxon>Bacteria</taxon>
        <taxon>Bacillati</taxon>
        <taxon>Actinomycetota</taxon>
        <taxon>Actinomycetes</taxon>
        <taxon>Propionibacteriales</taxon>
        <taxon>Propionibacteriaceae</taxon>
        <taxon>Cutibacterium</taxon>
    </lineage>
</organism>
<dbReference type="PANTHER" id="PTHR30627:SF24">
    <property type="entry name" value="PENICILLIN-BINDING PROTEIN 4B"/>
    <property type="match status" value="1"/>
</dbReference>
<dbReference type="GO" id="GO:0051301">
    <property type="term" value="P:cell division"/>
    <property type="evidence" value="ECO:0007669"/>
    <property type="project" value="UniProtKB-KW"/>
</dbReference>
<dbReference type="InterPro" id="IPR001460">
    <property type="entry name" value="PCN-bd_Tpept"/>
</dbReference>
<dbReference type="InterPro" id="IPR012338">
    <property type="entry name" value="Beta-lactam/transpept-like"/>
</dbReference>
<name>A0A3E2DN31_9ACTN</name>
<dbReference type="RefSeq" id="WP_117188161.1">
    <property type="nucleotide sequence ID" value="NZ_JASORL010000016.1"/>
</dbReference>
<dbReference type="AlphaFoldDB" id="A0A3E2DN31"/>
<dbReference type="GO" id="GO:0071972">
    <property type="term" value="F:peptidoglycan L,D-transpeptidase activity"/>
    <property type="evidence" value="ECO:0007669"/>
    <property type="project" value="TreeGrafter"/>
</dbReference>
<dbReference type="SUPFAM" id="SSF56601">
    <property type="entry name" value="beta-lactamase/transpeptidase-like"/>
    <property type="match status" value="1"/>
</dbReference>
<dbReference type="EMBL" id="NOWI01000001">
    <property type="protein sequence ID" value="RFT46796.1"/>
    <property type="molecule type" value="Genomic_DNA"/>
</dbReference>
<comment type="caution">
    <text evidence="3">The sequence shown here is derived from an EMBL/GenBank/DDBJ whole genome shotgun (WGS) entry which is preliminary data.</text>
</comment>
<dbReference type="Pfam" id="PF00905">
    <property type="entry name" value="Transpeptidase"/>
    <property type="match status" value="1"/>
</dbReference>
<evidence type="ECO:0000259" key="1">
    <source>
        <dbReference type="Pfam" id="PF00905"/>
    </source>
</evidence>
<accession>A0A3E2DN31</accession>